<reference evidence="1 2" key="1">
    <citation type="submission" date="2023-07" db="EMBL/GenBank/DDBJ databases">
        <title>Novel species of Thermanaerothrix with wide hydrolytic capabilities.</title>
        <authorList>
            <person name="Zayulina K.S."/>
            <person name="Podosokorskaya O.A."/>
            <person name="Elcheninov A.G."/>
        </authorList>
    </citation>
    <scope>NUCLEOTIDE SEQUENCE [LARGE SCALE GENOMIC DNA]</scope>
    <source>
        <strain evidence="1 2">4228-RoL</strain>
    </source>
</reference>
<protein>
    <submittedName>
        <fullName evidence="1">Uncharacterized protein</fullName>
    </submittedName>
</protein>
<dbReference type="EMBL" id="JAUHMF010000002">
    <property type="protein sequence ID" value="MDT8898343.1"/>
    <property type="molecule type" value="Genomic_DNA"/>
</dbReference>
<proteinExistence type="predicted"/>
<evidence type="ECO:0000313" key="2">
    <source>
        <dbReference type="Proteomes" id="UP001254165"/>
    </source>
</evidence>
<gene>
    <name evidence="1" type="ORF">QYE77_08690</name>
</gene>
<sequence length="298" mass="34458">MIWHDPYTPLLAELRLRNDVEDEETFADSLQRLQPYVTRLRESYAASPSRVDFSCEHTRAAYMLVYYPHYIEPLYHILCALPQDVTQICFSGEKMRAAFLGAGPAPEVLGWVAFLNRHVPQARVALAYLLDWHVHAWRIGQEITAYTLAPCYWPRGKTLLQPFEFDLLNPTALEQPRLQQAIRRSSLIVMQNCLNDLLHAREAVLETFLRILDLATSPTLVVVCDLYFPGVHDLMAEMLDAMERRHWGEVVLPLQYREVTSGILLPEVITRYLLTGDGAQRLFPRKHTRFYALAVWHV</sequence>
<accession>A0ABU3NNC1</accession>
<name>A0ABU3NNC1_9CHLR</name>
<comment type="caution">
    <text evidence="1">The sequence shown here is derived from an EMBL/GenBank/DDBJ whole genome shotgun (WGS) entry which is preliminary data.</text>
</comment>
<dbReference type="RefSeq" id="WP_315625002.1">
    <property type="nucleotide sequence ID" value="NZ_JAUHMF010000002.1"/>
</dbReference>
<evidence type="ECO:0000313" key="1">
    <source>
        <dbReference type="EMBL" id="MDT8898343.1"/>
    </source>
</evidence>
<dbReference type="Proteomes" id="UP001254165">
    <property type="component" value="Unassembled WGS sequence"/>
</dbReference>
<organism evidence="1 2">
    <name type="scientific">Thermanaerothrix solaris</name>
    <dbReference type="NCBI Taxonomy" id="3058434"/>
    <lineage>
        <taxon>Bacteria</taxon>
        <taxon>Bacillati</taxon>
        <taxon>Chloroflexota</taxon>
        <taxon>Anaerolineae</taxon>
        <taxon>Anaerolineales</taxon>
        <taxon>Anaerolineaceae</taxon>
        <taxon>Thermanaerothrix</taxon>
    </lineage>
</organism>
<keyword evidence="2" id="KW-1185">Reference proteome</keyword>